<gene>
    <name evidence="1" type="ORF">SAMN05445850_2374</name>
</gene>
<proteinExistence type="predicted"/>
<evidence type="ECO:0000313" key="1">
    <source>
        <dbReference type="EMBL" id="SDQ99052.1"/>
    </source>
</evidence>
<dbReference type="Proteomes" id="UP000199365">
    <property type="component" value="Unassembled WGS sequence"/>
</dbReference>
<reference evidence="2" key="1">
    <citation type="submission" date="2016-10" db="EMBL/GenBank/DDBJ databases">
        <authorList>
            <person name="Varghese N."/>
            <person name="Submissions S."/>
        </authorList>
    </citation>
    <scope>NUCLEOTIDE SEQUENCE [LARGE SCALE GENOMIC DNA]</scope>
    <source>
        <strain evidence="2">DUS833</strain>
    </source>
</reference>
<dbReference type="AlphaFoldDB" id="A0A1H1FDL2"/>
<dbReference type="EMBL" id="FNKX01000001">
    <property type="protein sequence ID" value="SDQ99052.1"/>
    <property type="molecule type" value="Genomic_DNA"/>
</dbReference>
<protein>
    <submittedName>
        <fullName evidence="1">Uncharacterized protein</fullName>
    </submittedName>
</protein>
<evidence type="ECO:0000313" key="2">
    <source>
        <dbReference type="Proteomes" id="UP000199365"/>
    </source>
</evidence>
<accession>A0A1H1FDL2</accession>
<organism evidence="1 2">
    <name type="scientific">Paraburkholderia tuberum</name>
    <dbReference type="NCBI Taxonomy" id="157910"/>
    <lineage>
        <taxon>Bacteria</taxon>
        <taxon>Pseudomonadati</taxon>
        <taxon>Pseudomonadota</taxon>
        <taxon>Betaproteobacteria</taxon>
        <taxon>Burkholderiales</taxon>
        <taxon>Burkholderiaceae</taxon>
        <taxon>Paraburkholderia</taxon>
    </lineage>
</organism>
<keyword evidence="2" id="KW-1185">Reference proteome</keyword>
<name>A0A1H1FDL2_9BURK</name>
<sequence>MSGKFPIKRPKGEFAVIRRTMNKDSMQMNLQALKTIVPKCFERTSVLSD</sequence>